<dbReference type="PANTHER" id="PTHR46796">
    <property type="entry name" value="HTH-TYPE TRANSCRIPTIONAL ACTIVATOR RHAS-RELATED"/>
    <property type="match status" value="1"/>
</dbReference>
<keyword evidence="3" id="KW-0804">Transcription</keyword>
<dbReference type="InterPro" id="IPR018060">
    <property type="entry name" value="HTH_AraC"/>
</dbReference>
<dbReference type="InterPro" id="IPR050204">
    <property type="entry name" value="AraC_XylS_family_regulators"/>
</dbReference>
<comment type="caution">
    <text evidence="5">The sequence shown here is derived from an EMBL/GenBank/DDBJ whole genome shotgun (WGS) entry which is preliminary data.</text>
</comment>
<dbReference type="PROSITE" id="PS01124">
    <property type="entry name" value="HTH_ARAC_FAMILY_2"/>
    <property type="match status" value="1"/>
</dbReference>
<dbReference type="GO" id="GO:0043565">
    <property type="term" value="F:sequence-specific DNA binding"/>
    <property type="evidence" value="ECO:0007669"/>
    <property type="project" value="InterPro"/>
</dbReference>
<name>A0A844Y3L0_9SPHN</name>
<evidence type="ECO:0000259" key="4">
    <source>
        <dbReference type="PROSITE" id="PS01124"/>
    </source>
</evidence>
<dbReference type="Gene3D" id="1.10.10.60">
    <property type="entry name" value="Homeodomain-like"/>
    <property type="match status" value="1"/>
</dbReference>
<protein>
    <submittedName>
        <fullName evidence="5">Helix-turn-helix domain-containing protein</fullName>
    </submittedName>
</protein>
<dbReference type="InterPro" id="IPR009057">
    <property type="entry name" value="Homeodomain-like_sf"/>
</dbReference>
<dbReference type="PANTHER" id="PTHR46796:SF6">
    <property type="entry name" value="ARAC SUBFAMILY"/>
    <property type="match status" value="1"/>
</dbReference>
<sequence length="371" mass="40985">MRQIERSLRHFDQLMTGPNRACYGRIGGSSLRYAAVTGIPSFTIGPTAPAARTCLQEWRTAVELLFDVEPLGSEFEATISSYALGPILIGQSSASAQAFSRNEAVIQRSQIDHMMVQIYLTGGFTGQAEGTEISVEPGDVCCFDLAFGFETRAPDFSNITMIVPKSVLHPLATTDFFHGLVLRSDDTANLLLASHMRELLRICPTIDRDEIDAVAQVTAEIVRLCLRMPRRQRLAPDAREGSLVDRVKAYIGENLSDPDLDARAICEVFGVSRPTLYRQFESLGGVASVIRNWRLSNVFGDLERTNGEPFHEVARRNGFANGAGCSRAFKSRYGLSPSAFRRLRFHSPQQISNRDAAQPGLAQWLRALGRT</sequence>
<evidence type="ECO:0000256" key="2">
    <source>
        <dbReference type="ARBA" id="ARBA00023125"/>
    </source>
</evidence>
<dbReference type="Proteomes" id="UP000430272">
    <property type="component" value="Unassembled WGS sequence"/>
</dbReference>
<gene>
    <name evidence="5" type="ORF">GRI47_03515</name>
</gene>
<dbReference type="EMBL" id="WTYD01000001">
    <property type="protein sequence ID" value="MXO53080.1"/>
    <property type="molecule type" value="Genomic_DNA"/>
</dbReference>
<evidence type="ECO:0000313" key="6">
    <source>
        <dbReference type="Proteomes" id="UP000430272"/>
    </source>
</evidence>
<reference evidence="5 6" key="1">
    <citation type="submission" date="2019-12" db="EMBL/GenBank/DDBJ databases">
        <title>Genomic-based taxomic classification of the family Erythrobacteraceae.</title>
        <authorList>
            <person name="Xu L."/>
        </authorList>
    </citation>
    <scope>NUCLEOTIDE SEQUENCE [LARGE SCALE GENOMIC DNA]</scope>
    <source>
        <strain evidence="5 6">JCM 17468</strain>
    </source>
</reference>
<dbReference type="GO" id="GO:0003700">
    <property type="term" value="F:DNA-binding transcription factor activity"/>
    <property type="evidence" value="ECO:0007669"/>
    <property type="project" value="InterPro"/>
</dbReference>
<dbReference type="AlphaFoldDB" id="A0A844Y3L0"/>
<dbReference type="SMART" id="SM00342">
    <property type="entry name" value="HTH_ARAC"/>
    <property type="match status" value="1"/>
</dbReference>
<keyword evidence="6" id="KW-1185">Reference proteome</keyword>
<keyword evidence="2" id="KW-0238">DNA-binding</keyword>
<organism evidence="5 6">
    <name type="scientific">Qipengyuania pelagi</name>
    <dbReference type="NCBI Taxonomy" id="994320"/>
    <lineage>
        <taxon>Bacteria</taxon>
        <taxon>Pseudomonadati</taxon>
        <taxon>Pseudomonadota</taxon>
        <taxon>Alphaproteobacteria</taxon>
        <taxon>Sphingomonadales</taxon>
        <taxon>Erythrobacteraceae</taxon>
        <taxon>Qipengyuania</taxon>
    </lineage>
</organism>
<dbReference type="SUPFAM" id="SSF46689">
    <property type="entry name" value="Homeodomain-like"/>
    <property type="match status" value="1"/>
</dbReference>
<evidence type="ECO:0000256" key="1">
    <source>
        <dbReference type="ARBA" id="ARBA00023015"/>
    </source>
</evidence>
<dbReference type="Pfam" id="PF12833">
    <property type="entry name" value="HTH_18"/>
    <property type="match status" value="1"/>
</dbReference>
<evidence type="ECO:0000256" key="3">
    <source>
        <dbReference type="ARBA" id="ARBA00023163"/>
    </source>
</evidence>
<dbReference type="RefSeq" id="WP_344870696.1">
    <property type="nucleotide sequence ID" value="NZ_BAABDV010000001.1"/>
</dbReference>
<dbReference type="Pfam" id="PF14525">
    <property type="entry name" value="AraC_binding_2"/>
    <property type="match status" value="1"/>
</dbReference>
<proteinExistence type="predicted"/>
<evidence type="ECO:0000313" key="5">
    <source>
        <dbReference type="EMBL" id="MXO53080.1"/>
    </source>
</evidence>
<dbReference type="InterPro" id="IPR035418">
    <property type="entry name" value="AraC-bd_2"/>
</dbReference>
<keyword evidence="1" id="KW-0805">Transcription regulation</keyword>
<accession>A0A844Y3L0</accession>
<feature type="domain" description="HTH araC/xylS-type" evidence="4">
    <location>
        <begin position="245"/>
        <end position="343"/>
    </location>
</feature>